<evidence type="ECO:0000313" key="10">
    <source>
        <dbReference type="EMBL" id="GMH60299.1"/>
    </source>
</evidence>
<feature type="region of interest" description="Disordered" evidence="7">
    <location>
        <begin position="336"/>
        <end position="423"/>
    </location>
</feature>
<dbReference type="InterPro" id="IPR050547">
    <property type="entry name" value="DEAD_box_RNA_helicases"/>
</dbReference>
<dbReference type="Proteomes" id="UP001165085">
    <property type="component" value="Unassembled WGS sequence"/>
</dbReference>
<dbReference type="Pfam" id="PF08477">
    <property type="entry name" value="Roc"/>
    <property type="match status" value="1"/>
</dbReference>
<evidence type="ECO:0000256" key="7">
    <source>
        <dbReference type="SAM" id="MobiDB-lite"/>
    </source>
</evidence>
<dbReference type="EMBL" id="BRXY01000064">
    <property type="protein sequence ID" value="GMH60299.1"/>
    <property type="molecule type" value="Genomic_DNA"/>
</dbReference>
<keyword evidence="2" id="KW-0547">Nucleotide-binding</keyword>
<dbReference type="Gene3D" id="1.10.10.10">
    <property type="entry name" value="Winged helix-like DNA-binding domain superfamily/Winged helix DNA-binding domain"/>
    <property type="match status" value="1"/>
</dbReference>
<dbReference type="SUPFAM" id="SSF50494">
    <property type="entry name" value="Trypsin-like serine proteases"/>
    <property type="match status" value="1"/>
</dbReference>
<dbReference type="InterPro" id="IPR043504">
    <property type="entry name" value="Peptidase_S1_PA_chymotrypsin"/>
</dbReference>
<dbReference type="PROSITE" id="PS51194">
    <property type="entry name" value="HELICASE_CTER"/>
    <property type="match status" value="1"/>
</dbReference>
<feature type="region of interest" description="Disordered" evidence="7">
    <location>
        <begin position="868"/>
        <end position="912"/>
    </location>
</feature>
<feature type="domain" description="Helicase C-terminal" evidence="9">
    <location>
        <begin position="2180"/>
        <end position="2336"/>
    </location>
</feature>
<feature type="compositionally biased region" description="Acidic residues" evidence="7">
    <location>
        <begin position="868"/>
        <end position="879"/>
    </location>
</feature>
<dbReference type="PROSITE" id="PS51450">
    <property type="entry name" value="LRR"/>
    <property type="match status" value="5"/>
</dbReference>
<protein>
    <recommendedName>
        <fullName evidence="1">RNA helicase</fullName>
        <ecNumber evidence="1">3.6.4.13</ecNumber>
    </recommendedName>
</protein>
<evidence type="ECO:0000256" key="6">
    <source>
        <dbReference type="ARBA" id="ARBA00023026"/>
    </source>
</evidence>
<dbReference type="OrthoDB" id="44077at2759"/>
<dbReference type="InterPro" id="IPR009003">
    <property type="entry name" value="Peptidase_S1_PA"/>
</dbReference>
<dbReference type="SUPFAM" id="SSF52540">
    <property type="entry name" value="P-loop containing nucleoside triphosphate hydrolases"/>
    <property type="match status" value="2"/>
</dbReference>
<feature type="region of interest" description="Disordered" evidence="7">
    <location>
        <begin position="1877"/>
        <end position="1904"/>
    </location>
</feature>
<feature type="region of interest" description="Disordered" evidence="7">
    <location>
        <begin position="1577"/>
        <end position="1665"/>
    </location>
</feature>
<dbReference type="InterPro" id="IPR036388">
    <property type="entry name" value="WH-like_DNA-bd_sf"/>
</dbReference>
<dbReference type="CDD" id="cd18787">
    <property type="entry name" value="SF2_C_DEAD"/>
    <property type="match status" value="1"/>
</dbReference>
<feature type="compositionally biased region" description="Basic and acidic residues" evidence="7">
    <location>
        <begin position="367"/>
        <end position="388"/>
    </location>
</feature>
<dbReference type="EC" id="3.6.4.13" evidence="1"/>
<dbReference type="Pfam" id="PF13365">
    <property type="entry name" value="Trypsin_2"/>
    <property type="match status" value="1"/>
</dbReference>
<feature type="compositionally biased region" description="Basic and acidic residues" evidence="7">
    <location>
        <begin position="1809"/>
        <end position="1829"/>
    </location>
</feature>
<evidence type="ECO:0000256" key="3">
    <source>
        <dbReference type="ARBA" id="ARBA00022801"/>
    </source>
</evidence>
<keyword evidence="11" id="KW-1185">Reference proteome</keyword>
<keyword evidence="5" id="KW-0067">ATP-binding</keyword>
<dbReference type="InterPro" id="IPR011545">
    <property type="entry name" value="DEAD/DEAH_box_helicase_dom"/>
</dbReference>
<dbReference type="InterPro" id="IPR001611">
    <property type="entry name" value="Leu-rich_rpt"/>
</dbReference>
<feature type="compositionally biased region" description="Polar residues" evidence="7">
    <location>
        <begin position="893"/>
        <end position="902"/>
    </location>
</feature>
<feature type="compositionally biased region" description="Acidic residues" evidence="7">
    <location>
        <begin position="1748"/>
        <end position="1763"/>
    </location>
</feature>
<dbReference type="CDD" id="cd00268">
    <property type="entry name" value="DEADc"/>
    <property type="match status" value="1"/>
</dbReference>
<dbReference type="GO" id="GO:0003723">
    <property type="term" value="F:RNA binding"/>
    <property type="evidence" value="ECO:0007669"/>
    <property type="project" value="TreeGrafter"/>
</dbReference>
<feature type="region of interest" description="Disordered" evidence="7">
    <location>
        <begin position="1741"/>
        <end position="1763"/>
    </location>
</feature>
<dbReference type="Gene3D" id="3.40.50.300">
    <property type="entry name" value="P-loop containing nucleotide triphosphate hydrolases"/>
    <property type="match status" value="3"/>
</dbReference>
<dbReference type="InterPro" id="IPR014001">
    <property type="entry name" value="Helicase_ATP-bd"/>
</dbReference>
<dbReference type="GO" id="GO:0005524">
    <property type="term" value="F:ATP binding"/>
    <property type="evidence" value="ECO:0007669"/>
    <property type="project" value="UniProtKB-KW"/>
</dbReference>
<dbReference type="InterPro" id="IPR001650">
    <property type="entry name" value="Helicase_C-like"/>
</dbReference>
<evidence type="ECO:0000256" key="4">
    <source>
        <dbReference type="ARBA" id="ARBA00022806"/>
    </source>
</evidence>
<evidence type="ECO:0000259" key="9">
    <source>
        <dbReference type="PROSITE" id="PS51194"/>
    </source>
</evidence>
<evidence type="ECO:0000256" key="2">
    <source>
        <dbReference type="ARBA" id="ARBA00022741"/>
    </source>
</evidence>
<proteinExistence type="predicted"/>
<evidence type="ECO:0000256" key="1">
    <source>
        <dbReference type="ARBA" id="ARBA00012552"/>
    </source>
</evidence>
<reference evidence="11" key="1">
    <citation type="journal article" date="2023" name="Commun. Biol.">
        <title>Genome analysis of Parmales, the sister group of diatoms, reveals the evolutionary specialization of diatoms from phago-mixotrophs to photoautotrophs.</title>
        <authorList>
            <person name="Ban H."/>
            <person name="Sato S."/>
            <person name="Yoshikawa S."/>
            <person name="Yamada K."/>
            <person name="Nakamura Y."/>
            <person name="Ichinomiya M."/>
            <person name="Sato N."/>
            <person name="Blanc-Mathieu R."/>
            <person name="Endo H."/>
            <person name="Kuwata A."/>
            <person name="Ogata H."/>
        </authorList>
    </citation>
    <scope>NUCLEOTIDE SEQUENCE [LARGE SCALE GENOMIC DNA]</scope>
    <source>
        <strain evidence="11">NIES 3701</strain>
    </source>
</reference>
<dbReference type="Gene3D" id="3.80.10.10">
    <property type="entry name" value="Ribonuclease Inhibitor"/>
    <property type="match status" value="1"/>
</dbReference>
<dbReference type="PANTHER" id="PTHR47963:SF8">
    <property type="entry name" value="ATP-DEPENDENT RNA HELICASE DEAD"/>
    <property type="match status" value="1"/>
</dbReference>
<comment type="caution">
    <text evidence="10">The sequence shown here is derived from an EMBL/GenBank/DDBJ whole genome shotgun (WGS) entry which is preliminary data.</text>
</comment>
<dbReference type="SMART" id="SM00487">
    <property type="entry name" value="DEXDc"/>
    <property type="match status" value="1"/>
</dbReference>
<feature type="region of interest" description="Disordered" evidence="7">
    <location>
        <begin position="1781"/>
        <end position="1858"/>
    </location>
</feature>
<evidence type="ECO:0000313" key="11">
    <source>
        <dbReference type="Proteomes" id="UP001165085"/>
    </source>
</evidence>
<feature type="domain" description="Helicase ATP-binding" evidence="8">
    <location>
        <begin position="1932"/>
        <end position="2119"/>
    </location>
</feature>
<evidence type="ECO:0000259" key="8">
    <source>
        <dbReference type="PROSITE" id="PS51192"/>
    </source>
</evidence>
<dbReference type="SUPFAM" id="SSF52058">
    <property type="entry name" value="L domain-like"/>
    <property type="match status" value="1"/>
</dbReference>
<feature type="region of interest" description="Disordered" evidence="7">
    <location>
        <begin position="589"/>
        <end position="612"/>
    </location>
</feature>
<dbReference type="InterPro" id="IPR032675">
    <property type="entry name" value="LRR_dom_sf"/>
</dbReference>
<feature type="compositionally biased region" description="Acidic residues" evidence="7">
    <location>
        <begin position="593"/>
        <end position="606"/>
    </location>
</feature>
<dbReference type="InterPro" id="IPR027417">
    <property type="entry name" value="P-loop_NTPase"/>
</dbReference>
<dbReference type="PANTHER" id="PTHR47963">
    <property type="entry name" value="DEAD-BOX ATP-DEPENDENT RNA HELICASE 47, MITOCHONDRIAL"/>
    <property type="match status" value="1"/>
</dbReference>
<dbReference type="Pfam" id="PF00271">
    <property type="entry name" value="Helicase_C"/>
    <property type="match status" value="1"/>
</dbReference>
<name>A0A9W6ZTF6_9STRA</name>
<dbReference type="PROSITE" id="PS51192">
    <property type="entry name" value="HELICASE_ATP_BIND_1"/>
    <property type="match status" value="1"/>
</dbReference>
<feature type="compositionally biased region" description="Basic residues" evidence="7">
    <location>
        <begin position="45"/>
        <end position="55"/>
    </location>
</feature>
<evidence type="ECO:0000256" key="5">
    <source>
        <dbReference type="ARBA" id="ARBA00022840"/>
    </source>
</evidence>
<feature type="compositionally biased region" description="Basic residues" evidence="7">
    <location>
        <begin position="1613"/>
        <end position="1629"/>
    </location>
</feature>
<organism evidence="10 11">
    <name type="scientific">Triparma strigata</name>
    <dbReference type="NCBI Taxonomy" id="1606541"/>
    <lineage>
        <taxon>Eukaryota</taxon>
        <taxon>Sar</taxon>
        <taxon>Stramenopiles</taxon>
        <taxon>Ochrophyta</taxon>
        <taxon>Bolidophyceae</taxon>
        <taxon>Parmales</taxon>
        <taxon>Triparmaceae</taxon>
        <taxon>Triparma</taxon>
    </lineage>
</organism>
<feature type="compositionally biased region" description="Low complexity" evidence="7">
    <location>
        <begin position="1638"/>
        <end position="1653"/>
    </location>
</feature>
<feature type="region of interest" description="Disordered" evidence="7">
    <location>
        <begin position="1707"/>
        <end position="1727"/>
    </location>
</feature>
<dbReference type="Pfam" id="PF00270">
    <property type="entry name" value="DEAD"/>
    <property type="match status" value="1"/>
</dbReference>
<accession>A0A9W6ZTF6</accession>
<feature type="region of interest" description="Disordered" evidence="7">
    <location>
        <begin position="21"/>
        <end position="97"/>
    </location>
</feature>
<feature type="compositionally biased region" description="Basic residues" evidence="7">
    <location>
        <begin position="1707"/>
        <end position="1726"/>
    </location>
</feature>
<keyword evidence="4" id="KW-0347">Helicase</keyword>
<gene>
    <name evidence="10" type="ORF">TrST_g4508</name>
</gene>
<keyword evidence="6" id="KW-0843">Virulence</keyword>
<dbReference type="InterPro" id="IPR044742">
    <property type="entry name" value="DEAD/DEAH_RhlB"/>
</dbReference>
<dbReference type="GO" id="GO:0016787">
    <property type="term" value="F:hydrolase activity"/>
    <property type="evidence" value="ECO:0007669"/>
    <property type="project" value="UniProtKB-KW"/>
</dbReference>
<feature type="compositionally biased region" description="Low complexity" evidence="7">
    <location>
        <begin position="61"/>
        <end position="83"/>
    </location>
</feature>
<dbReference type="GO" id="GO:0003724">
    <property type="term" value="F:RNA helicase activity"/>
    <property type="evidence" value="ECO:0007669"/>
    <property type="project" value="UniProtKB-EC"/>
</dbReference>
<dbReference type="SMART" id="SM00490">
    <property type="entry name" value="HELICc"/>
    <property type="match status" value="1"/>
</dbReference>
<sequence length="2336" mass="259108">MSRNSSSGDIIYDFIPQISRNSNALISPPSPPPSSSNPPKLQSHLQKKTQLARRKAQQDKLTNLDSLSTSLSSPPPLESSTPTMGNTTKPLHDFGETEEIQLRNETGKEEEDPVMARIIKCGQCLKKQKLILSSLSLKPAKLPTSKILDLYASTLHKLSLSNNPLYSLSPLTSFFASLKTLRTLDLSQCSLHSLPTSLSLPSLKLLDLSCNTLTSLNSLLSSTPNLTHLDLYSNNFQNFDFSEELSSQPTNLIHVNLGYNNLSLFPSSLPSSLKTLTLNNNLIKVIPSCLKGLKVLEMELNPVGCPPMEVVRRGVESIRRFYNVLEEENDVGTIVKSSKDPSELSGGVSRLFPMKEKKDRRKKKKKEAQPTRKAERSRSEPAQREKTTGRGKGTKRTTTKGTKSKQQVTTAQKGPPSPPLAAARSRSTLKLIFVGDSLSGKTSTILRLLHGTHFHPGTINRVNQTKNRFTIKWEDGTKSSDILQKHIQPVERDGKRIQGDELLKNDRVLARRDIPPSQANRTVGVSINTWNVNETVDFSVWDFAGQREYHSTHELYFTPGAVFVICYDLGCGTDKSCFNKLFLPEKVVKNDDESSDSSEEEDDEEDYNKKAKKSVEAFEQDVEEKVQFWIDCIQTSVPGAVILPVATFDDEYDDMKDGGAEAKRRTKIMMRHLKDIEAKRVKHLNDKLEQYRRDGELTRAKGKYLQKLKHSRPRIIFNGDPEDPVIRVSNKVDRNIQDWGPDRNSGFATLQKRMVELTEMEVNGRKLFPSVGSTIPSKWATIKKLVETQREERPYIEFSHFRSLLQKELGDEESATFTPKDLVDALQFFSDVGILIYFGNESTASTRRSHPDSSNDQIKRYFDFDEYDEERDRDTDDESTSTSSTSKEHIPSLASTASSGSTMPDKISRTSSSVGSTADIAQFIFLSPRWLMTACKGILRHDLKEKLMKLEKAKGERGKSTGGGIYNRHDCPVIRREEVLELWNDASEDDMKSKGLQDFKTWIKKNREIKDGGGGDPMSFLIRLLVTFNVFVPVDLTIKESILGGVKIGDLYTQDTAGKIDDSQYYFLPSQLRPYDTSVKNLFDFKLLAKEQQLYACLSHAFVLNEFCPPGVMHRVIAVLLREIHALPRFQKAGAWYSLVPASISVDSQRMCVYMNVVRDADKKNVNQVVTYVALHMKDDEMEIGAEDLKENVRLVVAAKGLKSENGSGIFLGGYELFLRVVANVLSEYSGLEYSREIFCPTCIQRKPPWEVKSFEKRHVMEALKEGAPFMTCSCEESHQVGIEFLLPEAAEVLAKKKSEMERTANLQQQEGLYGEALEGIVFLMVIVKIVEEDQVEGVEQAPPRMKSMGTGFIVNAKEGLIATAAHVVKPFVESPVLNQSFEEDDDDSIKQYQIVVGVVGKEQRKANFLYTATVNTYVPEIDVAILQIATKMRRQEGAGGGPLSTYHDLQNCEEVILHVSQVPGENLVQLAVEDDKKKLDHFQLGDPITMLGFPQYQKEAVNRDLYLSLTTGNVQKQVGRHPTEIQIDITNDSGSSGGPVLNADNKVIGIFSKSEEINIKTGYMVKASAWRELAVPPGENMGGEPNDLAGEVQGDGSSDIPLGGPPRGENKRSRRKGVPQVKKARFTQKVKPQTPLDSQIPDASASASAPATDAPPQPVARRVSKGARNQLGNVEIENIEKKMLARFGSSKIKNVKVATDEIAGKLKPKRDRLKHKPWEKKKKGSSKFETKFEKEMVVEDAVKFDGENEDDGEDPDEFYDEDDEGFEEILIEDEEADAIESELDAVLKPPPKRKDNVKRGGLFGRAIVDVEKEKEKENEMPRRGRVSEEYSDDEESSEPKKKKPAKPPTPEILVDARGQNLTLSLDVVTREMSYASEVVSPDSDSDSESTPSPSPLPSPEFSNLGITHPQLLTNLASMKCSSALPSQLLSLPILLSKRDCLISTHTGSGKTLAFLIPLLQDLLTKSETDKTQSVKAVIVCPGRELASQITSVCRSVIQDTSLSVMMTIGGTAYAKNAEGLRKNKPTIVVGTPGRVAELMCGGEGRDKGVMKLSGVGWLVLDEFDNLLMSSAYKESTEAIYDSVVKARNSDVQCVMCSATARDMRVGQVERFLKGDYGEVDIGGYGRNMESKEETASLAAARRQDAVTAITRPLINVNNPMSQSSIHGFIKLPHKRLALELLRKILHTEPQPQQVLVFVNDKHRVDIVLDKMHEKGIVGAGLSGGSDKDDRTEVARALRSGNVGLVVSTEIAARGLDAPYLTHVVNLDLPSSSSHYCHRAGRVGRGGKPGVVVSLACGGKEGGVIPRFGRELGILVNEVDVRGGLMRIVKQEGNLE</sequence>
<keyword evidence="3" id="KW-0378">Hydrolase</keyword>
<dbReference type="Gene3D" id="2.40.10.10">
    <property type="entry name" value="Trypsin-like serine proteases"/>
    <property type="match status" value="2"/>
</dbReference>